<dbReference type="EMBL" id="AE017194">
    <property type="protein sequence ID" value="AAS43538.1"/>
    <property type="molecule type" value="Genomic_DNA"/>
</dbReference>
<dbReference type="Proteomes" id="UP000002527">
    <property type="component" value="Chromosome"/>
</dbReference>
<dbReference type="AlphaFoldDB" id="Q72ZN1"/>
<protein>
    <submittedName>
        <fullName evidence="1">Uncharacterized protein</fullName>
    </submittedName>
</protein>
<dbReference type="HOGENOM" id="CLU_3387857_0_0_9"/>
<reference evidence="1 2" key="1">
    <citation type="journal article" date="2004" name="Nucleic Acids Res.">
        <title>The genome sequence of Bacillus cereus ATCC 10987 reveals metabolic adaptations and a large plasmid related to Bacillus anthracis pXO1.</title>
        <authorList>
            <person name="Rasko D.A."/>
            <person name="Ravel J."/>
            <person name="Okstad O.A."/>
            <person name="Helgason E."/>
            <person name="Cer R.Z."/>
            <person name="Jiang L."/>
            <person name="Shores K.A."/>
            <person name="Fouts D.E."/>
            <person name="Tourasse N.J."/>
            <person name="Angiuoli S.V."/>
            <person name="Kolonay J."/>
            <person name="Nelson W.C."/>
            <person name="Kolsto A.-B."/>
            <person name="Fraser C.M."/>
            <person name="Read T.D."/>
        </authorList>
    </citation>
    <scope>NUCLEOTIDE SEQUENCE [LARGE SCALE GENOMIC DNA]</scope>
    <source>
        <strain evidence="2">ATCC 10987 / NRS 248</strain>
    </source>
</reference>
<sequence>MKESMNDSKGEALYFEFTNSKLNETIWGIKSS</sequence>
<name>Q72ZN1_BACC1</name>
<evidence type="ECO:0000313" key="1">
    <source>
        <dbReference type="EMBL" id="AAS43538.1"/>
    </source>
</evidence>
<evidence type="ECO:0000313" key="2">
    <source>
        <dbReference type="Proteomes" id="UP000002527"/>
    </source>
</evidence>
<proteinExistence type="predicted"/>
<organism evidence="1 2">
    <name type="scientific">Bacillus cereus (strain ATCC 10987 / NRS 248)</name>
    <dbReference type="NCBI Taxonomy" id="222523"/>
    <lineage>
        <taxon>Bacteria</taxon>
        <taxon>Bacillati</taxon>
        <taxon>Bacillota</taxon>
        <taxon>Bacilli</taxon>
        <taxon>Bacillales</taxon>
        <taxon>Bacillaceae</taxon>
        <taxon>Bacillus</taxon>
        <taxon>Bacillus cereus group</taxon>
    </lineage>
</organism>
<accession>Q72ZN1</accession>
<gene>
    <name evidence="1" type="ordered locus">BCE_4637</name>
</gene>
<dbReference type="KEGG" id="bca:BCE_4637"/>